<keyword evidence="5" id="KW-1133">Transmembrane helix</keyword>
<dbReference type="PANTHER" id="PTHR32089">
    <property type="entry name" value="METHYL-ACCEPTING CHEMOTAXIS PROTEIN MCPB"/>
    <property type="match status" value="1"/>
</dbReference>
<dbReference type="KEGG" id="tvd:SG34_005745"/>
<reference evidence="7 8" key="1">
    <citation type="journal article" date="2015" name="Genome Announc.">
        <title>Draft Genome Sequences of Marine Isolates of Thalassomonas viridans and Thalassomonas actiniarum.</title>
        <authorList>
            <person name="Olonade I."/>
            <person name="van Zyl L.J."/>
            <person name="Trindade M."/>
        </authorList>
    </citation>
    <scope>NUCLEOTIDE SEQUENCE [LARGE SCALE GENOMIC DNA]</scope>
    <source>
        <strain evidence="7 8">XOM25</strain>
    </source>
</reference>
<organism evidence="7 8">
    <name type="scientific">Thalassomonas viridans</name>
    <dbReference type="NCBI Taxonomy" id="137584"/>
    <lineage>
        <taxon>Bacteria</taxon>
        <taxon>Pseudomonadati</taxon>
        <taxon>Pseudomonadota</taxon>
        <taxon>Gammaproteobacteria</taxon>
        <taxon>Alteromonadales</taxon>
        <taxon>Colwelliaceae</taxon>
        <taxon>Thalassomonas</taxon>
    </lineage>
</organism>
<dbReference type="Gene3D" id="1.10.287.950">
    <property type="entry name" value="Methyl-accepting chemotaxis protein"/>
    <property type="match status" value="1"/>
</dbReference>
<proteinExistence type="predicted"/>
<dbReference type="GO" id="GO:0016020">
    <property type="term" value="C:membrane"/>
    <property type="evidence" value="ECO:0007669"/>
    <property type="project" value="UniProtKB-SubCell"/>
</dbReference>
<dbReference type="EMBL" id="CP059733">
    <property type="protein sequence ID" value="WDE06422.1"/>
    <property type="molecule type" value="Genomic_DNA"/>
</dbReference>
<evidence type="ECO:0000256" key="1">
    <source>
        <dbReference type="ARBA" id="ARBA00004370"/>
    </source>
</evidence>
<name>A0AAE9Z798_9GAMM</name>
<dbReference type="RefSeq" id="WP_152647450.1">
    <property type="nucleotide sequence ID" value="NZ_CP059733.1"/>
</dbReference>
<dbReference type="Pfam" id="PF00015">
    <property type="entry name" value="MCPsignal"/>
    <property type="match status" value="1"/>
</dbReference>
<dbReference type="GO" id="GO:0006935">
    <property type="term" value="P:chemotaxis"/>
    <property type="evidence" value="ECO:0007669"/>
    <property type="project" value="UniProtKB-ARBA"/>
</dbReference>
<keyword evidence="5" id="KW-0472">Membrane</keyword>
<dbReference type="PANTHER" id="PTHR32089:SF112">
    <property type="entry name" value="LYSOZYME-LIKE PROTEIN-RELATED"/>
    <property type="match status" value="1"/>
</dbReference>
<dbReference type="Proteomes" id="UP000032352">
    <property type="component" value="Chromosome"/>
</dbReference>
<sequence>MTDNSKSKWLNASPLMISVLAAGIILSSEPSFFSWLGIAVLLILALVSSLQLDAGYKAAKQQRQNPQERSQSEKEKQAYRHLNQAICTLMPIWCRQITYSRDITEEAITQLSRQFTCIAERLTAATESTNNMGAEGEPGSSGYIQDDNEELKQILHTLENVFAGQEQAQKAMDVLVHLTEELKNMAVEVSAIAEQTNMLALNAAIEAARAGDTGRGFAVVAEEVRNLSIRSSETGSSMSRKVDDINVAVETALAVVQSGAGEAETVLEDSREKLGKMIAGFQQATGKMSGPTEPVQHDKAALLKDIADILVSLQFQDRASQVLTHTSDFMQRIGQELPGYDAGLFDEGILQKWLQESEATYTMAEQKQLHHNHKTGHSRHSGENDEVEFF</sequence>
<feature type="domain" description="Methyl-accepting transducer" evidence="6">
    <location>
        <begin position="104"/>
        <end position="314"/>
    </location>
</feature>
<gene>
    <name evidence="7" type="ORF">SG34_005745</name>
</gene>
<keyword evidence="2 3" id="KW-0807">Transducer</keyword>
<dbReference type="AlphaFoldDB" id="A0AAE9Z798"/>
<dbReference type="GO" id="GO:0007165">
    <property type="term" value="P:signal transduction"/>
    <property type="evidence" value="ECO:0007669"/>
    <property type="project" value="UniProtKB-KW"/>
</dbReference>
<evidence type="ECO:0000259" key="6">
    <source>
        <dbReference type="PROSITE" id="PS50111"/>
    </source>
</evidence>
<feature type="compositionally biased region" description="Basic residues" evidence="4">
    <location>
        <begin position="369"/>
        <end position="379"/>
    </location>
</feature>
<keyword evidence="8" id="KW-1185">Reference proteome</keyword>
<feature type="transmembrane region" description="Helical" evidence="5">
    <location>
        <begin position="32"/>
        <end position="52"/>
    </location>
</feature>
<dbReference type="PROSITE" id="PS50111">
    <property type="entry name" value="CHEMOTAXIS_TRANSDUC_2"/>
    <property type="match status" value="1"/>
</dbReference>
<evidence type="ECO:0000256" key="3">
    <source>
        <dbReference type="PROSITE-ProRule" id="PRU00284"/>
    </source>
</evidence>
<dbReference type="SUPFAM" id="SSF58104">
    <property type="entry name" value="Methyl-accepting chemotaxis protein (MCP) signaling domain"/>
    <property type="match status" value="1"/>
</dbReference>
<protein>
    <recommendedName>
        <fullName evidence="6">Methyl-accepting transducer domain-containing protein</fullName>
    </recommendedName>
</protein>
<evidence type="ECO:0000313" key="7">
    <source>
        <dbReference type="EMBL" id="WDE06422.1"/>
    </source>
</evidence>
<keyword evidence="5" id="KW-0812">Transmembrane</keyword>
<evidence type="ECO:0000256" key="5">
    <source>
        <dbReference type="SAM" id="Phobius"/>
    </source>
</evidence>
<reference evidence="7 8" key="2">
    <citation type="journal article" date="2022" name="Mar. Drugs">
        <title>Bioassay-Guided Fractionation Leads to the Detection of Cholic Acid Generated by the Rare Thalassomonas sp.</title>
        <authorList>
            <person name="Pheiffer F."/>
            <person name="Schneider Y.K."/>
            <person name="Hansen E.H."/>
            <person name="Andersen J.H."/>
            <person name="Isaksson J."/>
            <person name="Busche T."/>
            <person name="R C."/>
            <person name="Kalinowski J."/>
            <person name="Zyl L.V."/>
            <person name="Trindade M."/>
        </authorList>
    </citation>
    <scope>NUCLEOTIDE SEQUENCE [LARGE SCALE GENOMIC DNA]</scope>
    <source>
        <strain evidence="7 8">XOM25</strain>
    </source>
</reference>
<comment type="subcellular location">
    <subcellularLocation>
        <location evidence="1">Membrane</location>
    </subcellularLocation>
</comment>
<accession>A0AAE9Z798</accession>
<dbReference type="SMART" id="SM00283">
    <property type="entry name" value="MA"/>
    <property type="match status" value="1"/>
</dbReference>
<feature type="region of interest" description="Disordered" evidence="4">
    <location>
        <begin position="367"/>
        <end position="390"/>
    </location>
</feature>
<dbReference type="InterPro" id="IPR004089">
    <property type="entry name" value="MCPsignal_dom"/>
</dbReference>
<evidence type="ECO:0000256" key="2">
    <source>
        <dbReference type="ARBA" id="ARBA00023224"/>
    </source>
</evidence>
<evidence type="ECO:0000256" key="4">
    <source>
        <dbReference type="SAM" id="MobiDB-lite"/>
    </source>
</evidence>
<feature type="transmembrane region" description="Helical" evidence="5">
    <location>
        <begin position="9"/>
        <end position="26"/>
    </location>
</feature>
<evidence type="ECO:0000313" key="8">
    <source>
        <dbReference type="Proteomes" id="UP000032352"/>
    </source>
</evidence>